<protein>
    <submittedName>
        <fullName evidence="1">Uncharacterized protein</fullName>
    </submittedName>
</protein>
<keyword evidence="2" id="KW-1185">Reference proteome</keyword>
<accession>A0A482XSM4</accession>
<proteinExistence type="predicted"/>
<organism evidence="1 2">
    <name type="scientific">Laodelphax striatellus</name>
    <name type="common">Small brown planthopper</name>
    <name type="synonym">Delphax striatella</name>
    <dbReference type="NCBI Taxonomy" id="195883"/>
    <lineage>
        <taxon>Eukaryota</taxon>
        <taxon>Metazoa</taxon>
        <taxon>Ecdysozoa</taxon>
        <taxon>Arthropoda</taxon>
        <taxon>Hexapoda</taxon>
        <taxon>Insecta</taxon>
        <taxon>Pterygota</taxon>
        <taxon>Neoptera</taxon>
        <taxon>Paraneoptera</taxon>
        <taxon>Hemiptera</taxon>
        <taxon>Auchenorrhyncha</taxon>
        <taxon>Fulgoroidea</taxon>
        <taxon>Delphacidae</taxon>
        <taxon>Criomorphinae</taxon>
        <taxon>Laodelphax</taxon>
    </lineage>
</organism>
<dbReference type="AlphaFoldDB" id="A0A482XSM4"/>
<evidence type="ECO:0000313" key="1">
    <source>
        <dbReference type="EMBL" id="RZF47931.1"/>
    </source>
</evidence>
<gene>
    <name evidence="1" type="ORF">LSTR_LSTR008735</name>
</gene>
<dbReference type="Proteomes" id="UP000291343">
    <property type="component" value="Unassembled WGS sequence"/>
</dbReference>
<dbReference type="EMBL" id="QKKF02002906">
    <property type="protein sequence ID" value="RZF47931.1"/>
    <property type="molecule type" value="Genomic_DNA"/>
</dbReference>
<name>A0A482XSM4_LAOST</name>
<comment type="caution">
    <text evidence="1">The sequence shown here is derived from an EMBL/GenBank/DDBJ whole genome shotgun (WGS) entry which is preliminary data.</text>
</comment>
<dbReference type="InParanoid" id="A0A482XSM4"/>
<evidence type="ECO:0000313" key="2">
    <source>
        <dbReference type="Proteomes" id="UP000291343"/>
    </source>
</evidence>
<reference evidence="1 2" key="1">
    <citation type="journal article" date="2017" name="Gigascience">
        <title>Genome sequence of the small brown planthopper, Laodelphax striatellus.</title>
        <authorList>
            <person name="Zhu J."/>
            <person name="Jiang F."/>
            <person name="Wang X."/>
            <person name="Yang P."/>
            <person name="Bao Y."/>
            <person name="Zhao W."/>
            <person name="Wang W."/>
            <person name="Lu H."/>
            <person name="Wang Q."/>
            <person name="Cui N."/>
            <person name="Li J."/>
            <person name="Chen X."/>
            <person name="Luo L."/>
            <person name="Yu J."/>
            <person name="Kang L."/>
            <person name="Cui F."/>
        </authorList>
    </citation>
    <scope>NUCLEOTIDE SEQUENCE [LARGE SCALE GENOMIC DNA]</scope>
    <source>
        <strain evidence="1">Lst14</strain>
    </source>
</reference>
<sequence length="192" mass="22898">MPTACCIREIEKDFGYRSGVLVGNWVDRRDNYKNQKINTSPTPSSVYREDFKPNFRLPDRVAMYNNLKNNWGNPLLRLCVPEDADDDENYCKGFVTLNDLVYHHHIKDTVNAEYGNLTKTGLKDKKEKEWIEQKRLNTYETSYKLNFHNYPRECLQIDHIREHRCLRQKHDHKRHRMCCFMPHAPKSILPSL</sequence>
<dbReference type="OrthoDB" id="8185227at2759"/>